<dbReference type="InterPro" id="IPR012859">
    <property type="entry name" value="Pilin_N_archaeal"/>
</dbReference>
<evidence type="ECO:0000313" key="5">
    <source>
        <dbReference type="Proteomes" id="UP001208186"/>
    </source>
</evidence>
<dbReference type="EMBL" id="JAOPKC010000016">
    <property type="protein sequence ID" value="MCU4718898.1"/>
    <property type="molecule type" value="Genomic_DNA"/>
</dbReference>
<sequence length="44" mass="4640">MDRRSRAVAPIISTALMVAIVVVLGATISVFVLDIGSDIQSEQP</sequence>
<dbReference type="EMBL" id="JAOPKD010000015">
    <property type="protein sequence ID" value="MCU4727824.1"/>
    <property type="molecule type" value="Genomic_DNA"/>
</dbReference>
<dbReference type="RefSeq" id="WP_315909650.1">
    <property type="nucleotide sequence ID" value="NZ_JAOPKC010000016.1"/>
</dbReference>
<dbReference type="Proteomes" id="UP001209746">
    <property type="component" value="Unassembled WGS sequence"/>
</dbReference>
<feature type="transmembrane region" description="Helical" evidence="1">
    <location>
        <begin position="7"/>
        <end position="33"/>
    </location>
</feature>
<dbReference type="InterPro" id="IPR013373">
    <property type="entry name" value="Flagellin/pilin_N_arc"/>
</dbReference>
<dbReference type="AlphaFoldDB" id="A0AAE3IDP7"/>
<comment type="caution">
    <text evidence="4">The sequence shown here is derived from an EMBL/GenBank/DDBJ whole genome shotgun (WGS) entry which is preliminary data.</text>
</comment>
<dbReference type="Proteomes" id="UP001208186">
    <property type="component" value="Unassembled WGS sequence"/>
</dbReference>
<organism evidence="4 6">
    <name type="scientific">Halapricum hydrolyticum</name>
    <dbReference type="NCBI Taxonomy" id="2979991"/>
    <lineage>
        <taxon>Archaea</taxon>
        <taxon>Methanobacteriati</taxon>
        <taxon>Methanobacteriota</taxon>
        <taxon>Stenosarchaea group</taxon>
        <taxon>Halobacteria</taxon>
        <taxon>Halobacteriales</taxon>
        <taxon>Haloarculaceae</taxon>
        <taxon>Halapricum</taxon>
    </lineage>
</organism>
<evidence type="ECO:0000313" key="6">
    <source>
        <dbReference type="Proteomes" id="UP001209746"/>
    </source>
</evidence>
<reference evidence="4" key="1">
    <citation type="submission" date="2023-02" db="EMBL/GenBank/DDBJ databases">
        <title>Enrichment on poylsaccharides allowed isolation of novel metabolic and taxonomic groups of Haloarchaea.</title>
        <authorList>
            <person name="Sorokin D.Y."/>
            <person name="Elcheninov A.G."/>
            <person name="Khizhniak T.V."/>
            <person name="Kolganova T.V."/>
            <person name="Kublanov I.V."/>
        </authorList>
    </citation>
    <scope>NUCLEOTIDE SEQUENCE</scope>
    <source>
        <strain evidence="3 5">HArc-curdl5-1</strain>
        <strain evidence="4">HArc-curdl7</strain>
    </source>
</reference>
<feature type="domain" description="Archaeal Type IV pilin N-terminal" evidence="2">
    <location>
        <begin position="6"/>
        <end position="43"/>
    </location>
</feature>
<evidence type="ECO:0000256" key="1">
    <source>
        <dbReference type="SAM" id="Phobius"/>
    </source>
</evidence>
<keyword evidence="1" id="KW-1133">Transmembrane helix</keyword>
<gene>
    <name evidence="4" type="ORF">OB914_12735</name>
    <name evidence="3" type="ORF">OB916_12640</name>
</gene>
<dbReference type="Pfam" id="PF07790">
    <property type="entry name" value="Pilin_N"/>
    <property type="match status" value="1"/>
</dbReference>
<evidence type="ECO:0000313" key="3">
    <source>
        <dbReference type="EMBL" id="MCU4718898.1"/>
    </source>
</evidence>
<protein>
    <submittedName>
        <fullName evidence="4">Type IV pilin</fullName>
    </submittedName>
</protein>
<accession>A0AAE3IDP7</accession>
<dbReference type="NCBIfam" id="TIGR02537">
    <property type="entry name" value="arch_flag_Nterm"/>
    <property type="match status" value="1"/>
</dbReference>
<evidence type="ECO:0000259" key="2">
    <source>
        <dbReference type="Pfam" id="PF07790"/>
    </source>
</evidence>
<keyword evidence="1" id="KW-0472">Membrane</keyword>
<proteinExistence type="predicted"/>
<name>A0AAE3IDP7_9EURY</name>
<keyword evidence="5" id="KW-1185">Reference proteome</keyword>
<evidence type="ECO:0000313" key="4">
    <source>
        <dbReference type="EMBL" id="MCU4727824.1"/>
    </source>
</evidence>
<keyword evidence="1" id="KW-0812">Transmembrane</keyword>